<protein>
    <submittedName>
        <fullName evidence="2">Uncharacterized protein</fullName>
    </submittedName>
</protein>
<gene>
    <name evidence="2" type="ORF">MEUPH1_LOCUS27428</name>
</gene>
<feature type="compositionally biased region" description="Basic residues" evidence="1">
    <location>
        <begin position="55"/>
        <end position="69"/>
    </location>
</feature>
<organism evidence="2 3">
    <name type="scientific">Macrosiphum euphorbiae</name>
    <name type="common">potato aphid</name>
    <dbReference type="NCBI Taxonomy" id="13131"/>
    <lineage>
        <taxon>Eukaryota</taxon>
        <taxon>Metazoa</taxon>
        <taxon>Ecdysozoa</taxon>
        <taxon>Arthropoda</taxon>
        <taxon>Hexapoda</taxon>
        <taxon>Insecta</taxon>
        <taxon>Pterygota</taxon>
        <taxon>Neoptera</taxon>
        <taxon>Paraneoptera</taxon>
        <taxon>Hemiptera</taxon>
        <taxon>Sternorrhyncha</taxon>
        <taxon>Aphidomorpha</taxon>
        <taxon>Aphidoidea</taxon>
        <taxon>Aphididae</taxon>
        <taxon>Macrosiphini</taxon>
        <taxon>Macrosiphum</taxon>
    </lineage>
</organism>
<dbReference type="AlphaFoldDB" id="A0AAV0XYR1"/>
<evidence type="ECO:0000256" key="1">
    <source>
        <dbReference type="SAM" id="MobiDB-lite"/>
    </source>
</evidence>
<keyword evidence="3" id="KW-1185">Reference proteome</keyword>
<proteinExistence type="predicted"/>
<name>A0AAV0XYR1_9HEMI</name>
<comment type="caution">
    <text evidence="2">The sequence shown here is derived from an EMBL/GenBank/DDBJ whole genome shotgun (WGS) entry which is preliminary data.</text>
</comment>
<evidence type="ECO:0000313" key="2">
    <source>
        <dbReference type="EMBL" id="CAI6373720.1"/>
    </source>
</evidence>
<sequence>MIPLLPLTIIEKPSTRLKNIQNSQQFVGFICSVNKTPASLNRRKGKIRAQPTSISRRKQGVHRRSKRVPSGRPKEYVAKGKPRRQNNLGKNI</sequence>
<feature type="region of interest" description="Disordered" evidence="1">
    <location>
        <begin position="41"/>
        <end position="92"/>
    </location>
</feature>
<accession>A0AAV0XYR1</accession>
<dbReference type="Proteomes" id="UP001160148">
    <property type="component" value="Unassembled WGS sequence"/>
</dbReference>
<reference evidence="2 3" key="1">
    <citation type="submission" date="2023-01" db="EMBL/GenBank/DDBJ databases">
        <authorList>
            <person name="Whitehead M."/>
        </authorList>
    </citation>
    <scope>NUCLEOTIDE SEQUENCE [LARGE SCALE GENOMIC DNA]</scope>
</reference>
<dbReference type="EMBL" id="CARXXK010001118">
    <property type="protein sequence ID" value="CAI6373720.1"/>
    <property type="molecule type" value="Genomic_DNA"/>
</dbReference>
<evidence type="ECO:0000313" key="3">
    <source>
        <dbReference type="Proteomes" id="UP001160148"/>
    </source>
</evidence>